<dbReference type="EMBL" id="LAZR01017861">
    <property type="protein sequence ID" value="KKL98659.1"/>
    <property type="molecule type" value="Genomic_DNA"/>
</dbReference>
<protein>
    <submittedName>
        <fullName evidence="1">Uncharacterized protein</fullName>
    </submittedName>
</protein>
<reference evidence="1" key="1">
    <citation type="journal article" date="2015" name="Nature">
        <title>Complex archaea that bridge the gap between prokaryotes and eukaryotes.</title>
        <authorList>
            <person name="Spang A."/>
            <person name="Saw J.H."/>
            <person name="Jorgensen S.L."/>
            <person name="Zaremba-Niedzwiedzka K."/>
            <person name="Martijn J."/>
            <person name="Lind A.E."/>
            <person name="van Eijk R."/>
            <person name="Schleper C."/>
            <person name="Guy L."/>
            <person name="Ettema T.J."/>
        </authorList>
    </citation>
    <scope>NUCLEOTIDE SEQUENCE</scope>
</reference>
<organism evidence="1">
    <name type="scientific">marine sediment metagenome</name>
    <dbReference type="NCBI Taxonomy" id="412755"/>
    <lineage>
        <taxon>unclassified sequences</taxon>
        <taxon>metagenomes</taxon>
        <taxon>ecological metagenomes</taxon>
    </lineage>
</organism>
<gene>
    <name evidence="1" type="ORF">LCGC14_1822160</name>
</gene>
<name>A0A0F9GIJ6_9ZZZZ</name>
<evidence type="ECO:0000313" key="1">
    <source>
        <dbReference type="EMBL" id="KKL98659.1"/>
    </source>
</evidence>
<proteinExistence type="predicted"/>
<dbReference type="AlphaFoldDB" id="A0A0F9GIJ6"/>
<accession>A0A0F9GIJ6</accession>
<comment type="caution">
    <text evidence="1">The sequence shown here is derived from an EMBL/GenBank/DDBJ whole genome shotgun (WGS) entry which is preliminary data.</text>
</comment>
<sequence>MKAPSPDSYKQQVVADMSEHYSTMVETGTYRGDMVWAQKGNFSNIYSVELGEELYKRAVMRFIDTKHIRIFSGYSTDMLKTIVPTLGPALFWLDAHWSGGNTAKGVTPCPLLEELDVILATGVNHYLLIDDARCFGTLNGFPTLDEIGSKIGTFKIENDIIRKDLR</sequence>